<dbReference type="PRINTS" id="PR00719">
    <property type="entry name" value="LMWPTPASE"/>
</dbReference>
<evidence type="ECO:0000313" key="7">
    <source>
        <dbReference type="EMBL" id="RCN56244.1"/>
    </source>
</evidence>
<gene>
    <name evidence="7" type="ORF">C4900_10380</name>
</gene>
<dbReference type="PANTHER" id="PTHR11717">
    <property type="entry name" value="LOW MOLECULAR WEIGHT PROTEIN TYROSINE PHOSPHATASE"/>
    <property type="match status" value="1"/>
</dbReference>
<comment type="caution">
    <text evidence="7">The sequence shown here is derived from an EMBL/GenBank/DDBJ whole genome shotgun (WGS) entry which is preliminary data.</text>
</comment>
<dbReference type="SUPFAM" id="SSF52788">
    <property type="entry name" value="Phosphotyrosine protein phosphatases I"/>
    <property type="match status" value="1"/>
</dbReference>
<keyword evidence="3" id="KW-0378">Hydrolase</keyword>
<dbReference type="AlphaFoldDB" id="A0A368HCS7"/>
<feature type="domain" description="Phosphotyrosine protein phosphatase I" evidence="6">
    <location>
        <begin position="2"/>
        <end position="150"/>
    </location>
</feature>
<feature type="active site" description="Nucleophile" evidence="5">
    <location>
        <position position="8"/>
    </location>
</feature>
<evidence type="ECO:0000256" key="3">
    <source>
        <dbReference type="ARBA" id="ARBA00022801"/>
    </source>
</evidence>
<dbReference type="FunFam" id="3.40.50.2300:FF:000113">
    <property type="entry name" value="Low molecular weight protein-tyrosine-phosphatase"/>
    <property type="match status" value="1"/>
</dbReference>
<keyword evidence="4" id="KW-0904">Protein phosphatase</keyword>
<comment type="similarity">
    <text evidence="1">Belongs to the low molecular weight phosphotyrosine protein phosphatase family.</text>
</comment>
<dbReference type="Gene3D" id="3.40.50.2300">
    <property type="match status" value="1"/>
</dbReference>
<dbReference type="EC" id="3.1.3.48" evidence="2"/>
<dbReference type="InterPro" id="IPR050438">
    <property type="entry name" value="LMW_PTPase"/>
</dbReference>
<dbReference type="RefSeq" id="WP_114283056.1">
    <property type="nucleotide sequence ID" value="NZ_PSYR01000002.1"/>
</dbReference>
<dbReference type="SMART" id="SM00226">
    <property type="entry name" value="LMWPc"/>
    <property type="match status" value="1"/>
</dbReference>
<evidence type="ECO:0000256" key="2">
    <source>
        <dbReference type="ARBA" id="ARBA00013064"/>
    </source>
</evidence>
<dbReference type="InterPro" id="IPR036196">
    <property type="entry name" value="Ptyr_pPase_sf"/>
</dbReference>
<name>A0A368HCS7_9GAMM</name>
<evidence type="ECO:0000256" key="1">
    <source>
        <dbReference type="ARBA" id="ARBA00011063"/>
    </source>
</evidence>
<feature type="active site" description="Proton donor" evidence="5">
    <location>
        <position position="124"/>
    </location>
</feature>
<reference evidence="7 8" key="1">
    <citation type="submission" date="2018-02" db="EMBL/GenBank/DDBJ databases">
        <title>Insights into the biology of acidophilic members of the Acidiferrobacteraceae family derived from comparative genomic analyses.</title>
        <authorList>
            <person name="Issotta F."/>
            <person name="Thyssen C."/>
            <person name="Mena C."/>
            <person name="Moya A."/>
            <person name="Bellenberg S."/>
            <person name="Sproer C."/>
            <person name="Covarrubias P.C."/>
            <person name="Sand W."/>
            <person name="Quatrini R."/>
            <person name="Vera M."/>
        </authorList>
    </citation>
    <scope>NUCLEOTIDE SEQUENCE [LARGE SCALE GENOMIC DNA]</scope>
    <source>
        <strain evidence="8">m-1</strain>
    </source>
</reference>
<feature type="active site" evidence="5">
    <location>
        <position position="14"/>
    </location>
</feature>
<accession>A0A368HCS7</accession>
<protein>
    <recommendedName>
        <fullName evidence="2">protein-tyrosine-phosphatase</fullName>
        <ecNumber evidence="2">3.1.3.48</ecNumber>
    </recommendedName>
</protein>
<dbReference type="PANTHER" id="PTHR11717:SF7">
    <property type="entry name" value="LOW MOLECULAR WEIGHT PHOSPHOTYROSINE PROTEIN PHOSPHATASE"/>
    <property type="match status" value="1"/>
</dbReference>
<dbReference type="Proteomes" id="UP000253250">
    <property type="component" value="Unassembled WGS sequence"/>
</dbReference>
<organism evidence="7 8">
    <name type="scientific">Acidiferrobacter thiooxydans</name>
    <dbReference type="NCBI Taxonomy" id="163359"/>
    <lineage>
        <taxon>Bacteria</taxon>
        <taxon>Pseudomonadati</taxon>
        <taxon>Pseudomonadota</taxon>
        <taxon>Gammaproteobacteria</taxon>
        <taxon>Acidiferrobacterales</taxon>
        <taxon>Acidiferrobacteraceae</taxon>
        <taxon>Acidiferrobacter</taxon>
    </lineage>
</organism>
<evidence type="ECO:0000256" key="5">
    <source>
        <dbReference type="PIRSR" id="PIRSR617867-1"/>
    </source>
</evidence>
<dbReference type="Pfam" id="PF01451">
    <property type="entry name" value="LMWPc"/>
    <property type="match status" value="1"/>
</dbReference>
<sequence length="158" mass="17390">MIRVLFVCLGNICRSPMAEGLFRELVTRKGLDGLIEIHSAGTHGYHIGEPPDERARRTMAGHGIDIEGLVGRKVTAADLRDFDYVLAMDRDNLAHLEALGGGPRASVRLFLDFARNTRVRDVPDPYYGGPEGFERVYALLEEAAQGLLADIGTRLTRA</sequence>
<dbReference type="GO" id="GO:0004725">
    <property type="term" value="F:protein tyrosine phosphatase activity"/>
    <property type="evidence" value="ECO:0007669"/>
    <property type="project" value="UniProtKB-EC"/>
</dbReference>
<dbReference type="InterPro" id="IPR023485">
    <property type="entry name" value="Ptyr_pPase"/>
</dbReference>
<evidence type="ECO:0000313" key="8">
    <source>
        <dbReference type="Proteomes" id="UP000253250"/>
    </source>
</evidence>
<proteinExistence type="inferred from homology"/>
<dbReference type="CDD" id="cd16343">
    <property type="entry name" value="LMWPTP"/>
    <property type="match status" value="1"/>
</dbReference>
<evidence type="ECO:0000256" key="4">
    <source>
        <dbReference type="ARBA" id="ARBA00022912"/>
    </source>
</evidence>
<evidence type="ECO:0000259" key="6">
    <source>
        <dbReference type="SMART" id="SM00226"/>
    </source>
</evidence>
<keyword evidence="8" id="KW-1185">Reference proteome</keyword>
<dbReference type="InterPro" id="IPR017867">
    <property type="entry name" value="Tyr_phospatase_low_mol_wt"/>
</dbReference>
<dbReference type="EMBL" id="PSYR01000002">
    <property type="protein sequence ID" value="RCN56244.1"/>
    <property type="molecule type" value="Genomic_DNA"/>
</dbReference>
<dbReference type="OrthoDB" id="9784339at2"/>